<feature type="compositionally biased region" description="Polar residues" evidence="5">
    <location>
        <begin position="106"/>
        <end position="116"/>
    </location>
</feature>
<evidence type="ECO:0000256" key="2">
    <source>
        <dbReference type="ARBA" id="ARBA00022737"/>
    </source>
</evidence>
<feature type="compositionally biased region" description="Basic residues" evidence="5">
    <location>
        <begin position="18"/>
        <end position="27"/>
    </location>
</feature>
<comment type="caution">
    <text evidence="7">The sequence shown here is derived from an EMBL/GenBank/DDBJ whole genome shotgun (WGS) entry which is preliminary data.</text>
</comment>
<dbReference type="InterPro" id="IPR027417">
    <property type="entry name" value="P-loop_NTPase"/>
</dbReference>
<organism evidence="7 8">
    <name type="scientific">Pocillopora damicornis</name>
    <name type="common">Cauliflower coral</name>
    <name type="synonym">Millepora damicornis</name>
    <dbReference type="NCBI Taxonomy" id="46731"/>
    <lineage>
        <taxon>Eukaryota</taxon>
        <taxon>Metazoa</taxon>
        <taxon>Cnidaria</taxon>
        <taxon>Anthozoa</taxon>
        <taxon>Hexacorallia</taxon>
        <taxon>Scleractinia</taxon>
        <taxon>Astrocoeniina</taxon>
        <taxon>Pocilloporidae</taxon>
        <taxon>Pocillopora</taxon>
    </lineage>
</organism>
<dbReference type="Gene3D" id="3.40.50.300">
    <property type="entry name" value="P-loop containing nucleotide triphosphate hydrolases"/>
    <property type="match status" value="3"/>
</dbReference>
<gene>
    <name evidence="7" type="ORF">pdam_00004649</name>
</gene>
<protein>
    <recommendedName>
        <fullName evidence="6">NF-X1-type domain-containing protein</fullName>
    </recommendedName>
</protein>
<evidence type="ECO:0000256" key="1">
    <source>
        <dbReference type="ARBA" id="ARBA00022723"/>
    </source>
</evidence>
<evidence type="ECO:0000313" key="8">
    <source>
        <dbReference type="Proteomes" id="UP000275408"/>
    </source>
</evidence>
<keyword evidence="3" id="KW-0863">Zinc-finger</keyword>
<feature type="domain" description="NF-X1-type" evidence="6">
    <location>
        <begin position="1732"/>
        <end position="1753"/>
    </location>
</feature>
<feature type="domain" description="NF-X1-type" evidence="6">
    <location>
        <begin position="2233"/>
        <end position="2255"/>
    </location>
</feature>
<evidence type="ECO:0000256" key="4">
    <source>
        <dbReference type="ARBA" id="ARBA00022833"/>
    </source>
</evidence>
<dbReference type="InterPro" id="IPR045055">
    <property type="entry name" value="DNA2/NAM7-like"/>
</dbReference>
<accession>A0A3M6UCW1</accession>
<dbReference type="InterPro" id="IPR041677">
    <property type="entry name" value="DNA2/NAM7_AAA_11"/>
</dbReference>
<dbReference type="InterPro" id="IPR057373">
    <property type="entry name" value="ZNFX1"/>
</dbReference>
<feature type="compositionally biased region" description="Basic and acidic residues" evidence="5">
    <location>
        <begin position="137"/>
        <end position="149"/>
    </location>
</feature>
<keyword evidence="8" id="KW-1185">Reference proteome</keyword>
<dbReference type="CDD" id="cd18808">
    <property type="entry name" value="SF1_C_Upf1"/>
    <property type="match status" value="1"/>
</dbReference>
<dbReference type="SMART" id="SM00438">
    <property type="entry name" value="ZnF_NFX"/>
    <property type="match status" value="10"/>
</dbReference>
<reference evidence="7 8" key="1">
    <citation type="journal article" date="2018" name="Sci. Rep.">
        <title>Comparative analysis of the Pocillopora damicornis genome highlights role of immune system in coral evolution.</title>
        <authorList>
            <person name="Cunning R."/>
            <person name="Bay R.A."/>
            <person name="Gillette P."/>
            <person name="Baker A.C."/>
            <person name="Traylor-Knowles N."/>
        </authorList>
    </citation>
    <scope>NUCLEOTIDE SEQUENCE [LARGE SCALE GENOMIC DNA]</scope>
    <source>
        <strain evidence="7">RSMAS</strain>
        <tissue evidence="7">Whole animal</tissue>
    </source>
</reference>
<feature type="domain" description="NF-X1-type" evidence="6">
    <location>
        <begin position="1548"/>
        <end position="1571"/>
    </location>
</feature>
<dbReference type="Pfam" id="PF13087">
    <property type="entry name" value="AAA_12"/>
    <property type="match status" value="1"/>
</dbReference>
<dbReference type="SUPFAM" id="SSF52540">
    <property type="entry name" value="P-loop containing nucleoside triphosphate hydrolases"/>
    <property type="match status" value="1"/>
</dbReference>
<evidence type="ECO:0000259" key="6">
    <source>
        <dbReference type="SMART" id="SM00438"/>
    </source>
</evidence>
<keyword evidence="4" id="KW-0862">Zinc</keyword>
<dbReference type="GO" id="GO:0008270">
    <property type="term" value="F:zinc ion binding"/>
    <property type="evidence" value="ECO:0007669"/>
    <property type="project" value="UniProtKB-KW"/>
</dbReference>
<dbReference type="PANTHER" id="PTHR10887">
    <property type="entry name" value="DNA2/NAM7 HELICASE FAMILY"/>
    <property type="match status" value="1"/>
</dbReference>
<dbReference type="InterPro" id="IPR047187">
    <property type="entry name" value="SF1_C_Upf1"/>
</dbReference>
<feature type="compositionally biased region" description="Polar residues" evidence="5">
    <location>
        <begin position="154"/>
        <end position="165"/>
    </location>
</feature>
<evidence type="ECO:0000313" key="7">
    <source>
        <dbReference type="EMBL" id="RMX51268.1"/>
    </source>
</evidence>
<sequence>MEDDADSSDFLRELRMPSQKRRGVKPKNLKEPGGISKANKDSMQTSNPKQEKSQGKRQGNRETEMSPAQGACGTAADETQNRPSIQDDSSTKQNKERKDHRRRKPQTFTKGKTQGHSNEKRKPISDGGASLPTDIRGTGKDTKVEKKSPDSAPKSGNISAGQNRDYQTRKANLPIKKHQTQPPLPCEQNKHSKKKSLPRQRIVLELSTLREKDSIEIVQKLNESLDRFKFFLRSEEQQHNSDEFISDLTCTLAVACDAPSNEKTNKILATLKGSAFFSKKIPYLLDRVQMKKAIKDPESRGKFIGCLIKVFTSYLRRLPSSYADPPYDQLKQTLEQSIVDGRDELTKKLDHFKQVRDDIIRAERARHGKRYTRTTEQKPPDDFRKIPICPSTKEIKTQEVPFLRKNIKRGRYEDVEHYLDVQFRLLREDFLEPLREGIYEITHHVSRENRNQMMKCYQQVVIVRKEFTMSGVHYDVQFDVSQFGKTNWTQSKRLIFGSFLCLSKNNFETLLFATVANRDPERLQRGKFYIQFLEDQNVFEIEESRDRYQMVESPAFFEAYRHVLKGLQGLNETNMPFTKYLVECCAEVDPPEYLRRKSDQDPVCYDLSKALDVPKSTKAKKVPLLVPEAWPPVESLRLNTSQLEALRTAVSTEFSVIQGPPGTGKTYVGAKIVQCLLDNRRKWDPSKTSPMLMVCYTNHALDQFLEKVMEFLPKKEIIRVGGRSKSEELQACNLKLFTKKYRRRGDRHEVQGKIHKNNREMKALKAALAKGDGYLMDFKELERFMQMQHTDQLYQAVSPPKASAIYKTISNIFKLWLCNNERLNHLNQSANASERAEGGEIQEGCIIPPEGTVEKAVSVDYAPFATLEHSNTNGYFGDGFVVGFDEQSLNERPNENEAKRDTRNDERTMPLFEIGQPRAEKSQTTTLNLTSSFGEMKQPSPAHELSNSITLYNDFFSSVSLEAREVTTAEMTEHLEEPGYPSNLVLEKDPRDDDPFITIEEEASRLQNERFIEGDEEYELLLIPESAHVRGQEEHEGGVPNGTYEDTPFVWHINSLDSSEGGQVMGSESGRSQFEAESQTLQSQDEMFLAEKVSKVHSQLGKVSGMTDDEAKMVTNIWDLPEKERFRLYLYWVKCCREHLRLEIQRGEQKHEELCAKWKIIICQEEEEVICRATVVGMTTSGAARYHSMLQRIAPKIIIIEEAAEVMEAHIITSLARDTKHTILIGDHKQLRPKPTVHQLAQEYNLEISLFERMVLNNMECKRLAIQHRMRPEIAALTKRIYEHEIIDHESVCNFDDISGLRHNLFFLDHSQPESSVRGLQTFSNPHEAEFLIALCRYLLLQGYKPAQITILTMYAGQLLELKNKLPRKEFEGVKVCVVDNFQGEENDIILLSLVRSNSTIGFLKESNRICVALSRARQGFYCIGNFSLLKCKSPLWKEICDDLETKNAIGQTLQLVCKRHDHCDEVRNGRDFQKFPLGGCGRVCGDRLDCGHACDRKCHPTDEYHEFGRCPKMCLKTCFNEHQCKRRCHGPNACLCPHPMLKIIPKCGHEQRLQCHVNPEEFVCQMKCERKLDCGHDCAEVCGNLCTRYCKVLCLKSLPCEHEKNLPCYQDPMLYKKCNKRCSKILGCGHPCSKICCEICFCNTKIDLELPCKHSVRILCSKQHNPPRCVEDCCRELPCGHKCPGPCCEDCSQYQCKTLVDKLLTCGHKKSIPCSMNPHDAKCQEACKTKCSRGHPCQQQCHFGSPCKDCKVKIDMTIPSCGHFIEMPCFCDPAALVCKKPCERLRLCGHPCRDFCGKNCEMRPCMKLVQRKLPCRHSITLACHKNPETYKCKENVLVDLPCEHRKSMKCYALYAGIQNVLCHEKVERNLPCRHKIVLSCHSNPDMYKCKEKVEVKLKCGHVIVATCSFATVVEQEFKCTVLTKRTLPCEHEVNIPCYTSSQEYSCQERVDVTLSCKHKQHVECSKLTDGLENVKCEEVVTKALPCGHKKEMPCFTRAEEVSCNLPCRRVLSCEHPCRERCSDDCSKFACTERVQKSLACGYHQLKCLCSEDVSEVDCTQKCERKLPCGHYCNGKCFEICGKYKCEEMVLKELDCPQKHTRRMPCHRDPRSVVCLNKCTKKLDCGHPCEGACGKPCESVKCMREMKHTFPCRHSTRVSCFERKTAICRAPCPRRKSSCQHLCKGLCGKPCDWYPCQEVVTKRLRCGHKIKMHCCDNPEKVLCPMVCGKIMQCGHQCSGVCGNCQRKRSHEICTNQCSRVLVCLHRCKAPCYLPCPPCVGTCSRMCPHDKCTQPCSTPCEPCRQPCTLSCPHGRCNNLCGEECERFSCNAPCPKTLRCGHQCIGLCGEDCPTLCAICNAKSLSIKSTDGRANNTEAPRYLQLFDCGHIIKVKDMDEWMVQQLGNNVQLMRCPKCSTVITFSYRYGHIIKRTLKNVENVKAKIQKLAYDVVYSIQHTKRDLRRLNYDVRKLKFPQTVFRLSHPYPCSMHDMLLIFTLKNHLTILYQAQATERVIAEMQQADACIKQQPELDQQLTIITDALGKIKACLEQPQLHLKILSRLHDQTRKFSLFSRVLEVQSKATLHQIPWSNGGTHRLKKVRDRFELFLQGKDDALDLEWLKKIVSLLRSEVNLPDLPAEEAKDFVNFPGYQRGVWKLCKKGHVYYTGLLVREGKDILIGSEGCTQLKIQVIAFSRLSTSFDEH</sequence>
<keyword evidence="1" id="KW-0479">Metal-binding</keyword>
<dbReference type="Proteomes" id="UP000275408">
    <property type="component" value="Unassembled WGS sequence"/>
</dbReference>
<dbReference type="PANTHER" id="PTHR10887:SF341">
    <property type="entry name" value="NFX1-TYPE ZINC FINGER-CONTAINING PROTEIN 1"/>
    <property type="match status" value="1"/>
</dbReference>
<dbReference type="Pfam" id="PF13086">
    <property type="entry name" value="AAA_11"/>
    <property type="match status" value="2"/>
</dbReference>
<feature type="domain" description="NF-X1-type" evidence="6">
    <location>
        <begin position="2014"/>
        <end position="2033"/>
    </location>
</feature>
<dbReference type="GO" id="GO:0004386">
    <property type="term" value="F:helicase activity"/>
    <property type="evidence" value="ECO:0007669"/>
    <property type="project" value="InterPro"/>
</dbReference>
<feature type="compositionally biased region" description="Basic and acidic residues" evidence="5">
    <location>
        <begin position="49"/>
        <end position="64"/>
    </location>
</feature>
<dbReference type="InterPro" id="IPR000967">
    <property type="entry name" value="Znf_NFX1"/>
</dbReference>
<evidence type="ECO:0000256" key="3">
    <source>
        <dbReference type="ARBA" id="ARBA00022771"/>
    </source>
</evidence>
<feature type="domain" description="NF-X1-type" evidence="6">
    <location>
        <begin position="1575"/>
        <end position="1593"/>
    </location>
</feature>
<feature type="domain" description="NF-X1-type" evidence="6">
    <location>
        <begin position="1873"/>
        <end position="1892"/>
    </location>
</feature>
<feature type="domain" description="NF-X1-type" evidence="6">
    <location>
        <begin position="1491"/>
        <end position="1517"/>
    </location>
</feature>
<feature type="region of interest" description="Disordered" evidence="5">
    <location>
        <begin position="1"/>
        <end position="199"/>
    </location>
</feature>
<dbReference type="EMBL" id="RCHS01001807">
    <property type="protein sequence ID" value="RMX51268.1"/>
    <property type="molecule type" value="Genomic_DNA"/>
</dbReference>
<name>A0A3M6UCW1_POCDA</name>
<dbReference type="GO" id="GO:0031380">
    <property type="term" value="C:nuclear RNA-directed RNA polymerase complex"/>
    <property type="evidence" value="ECO:0007669"/>
    <property type="project" value="TreeGrafter"/>
</dbReference>
<feature type="domain" description="NF-X1-type" evidence="6">
    <location>
        <begin position="1629"/>
        <end position="1655"/>
    </location>
</feature>
<feature type="compositionally biased region" description="Polar residues" evidence="5">
    <location>
        <begin position="77"/>
        <end position="88"/>
    </location>
</feature>
<dbReference type="GO" id="GO:0031048">
    <property type="term" value="P:regulatory ncRNA-mediated heterochromatin formation"/>
    <property type="evidence" value="ECO:0007669"/>
    <property type="project" value="TreeGrafter"/>
</dbReference>
<dbReference type="OrthoDB" id="2423195at2759"/>
<dbReference type="Pfam" id="PF25396">
    <property type="entry name" value="ZNFX1"/>
    <property type="match status" value="1"/>
</dbReference>
<evidence type="ECO:0000256" key="5">
    <source>
        <dbReference type="SAM" id="MobiDB-lite"/>
    </source>
</evidence>
<proteinExistence type="predicted"/>
<feature type="domain" description="NF-X1-type" evidence="6">
    <location>
        <begin position="2338"/>
        <end position="2359"/>
    </location>
</feature>
<dbReference type="InterPro" id="IPR041679">
    <property type="entry name" value="DNA2/NAM7-like_C"/>
</dbReference>
<dbReference type="FunFam" id="3.40.50.300:FF:000742">
    <property type="entry name" value="NFX1-type zinc finger-containing protein 1"/>
    <property type="match status" value="1"/>
</dbReference>
<feature type="domain" description="NF-X1-type" evidence="6">
    <location>
        <begin position="2125"/>
        <end position="2144"/>
    </location>
</feature>
<keyword evidence="2" id="KW-0677">Repeat</keyword>